<keyword evidence="2" id="KW-0645">Protease</keyword>
<dbReference type="PANTHER" id="PTHR36512:SF3">
    <property type="entry name" value="BLR5678 PROTEIN"/>
    <property type="match status" value="1"/>
</dbReference>
<evidence type="ECO:0000313" key="3">
    <source>
        <dbReference type="Proteomes" id="UP000190135"/>
    </source>
</evidence>
<sequence length="349" mass="36422">MTSVKLARDFGLVCGDLVPGELNAITDVPGVRVGHLTQWGGDLRTGFTAVLPHDGDLFRQKVPAAVAVFNGFGKSAGLMQVEELGTIETPILLTNTLSVGAGFSALVKRAIAANPEIGRKTGTVNPVVCECNDGALSDIQAMTLGETEAFAALDSARTGRVEQGALGAGSGMSAFGFKGGIGTSSRRLSLDGRRFHLGVLVLANFGRSGDLVLPDGRRPRPPKTGTSEAEKGSVIIVLATDLPVETRQLKRIARRTGAGLARLGAYWGNGSGDLAIAFSTARRIAHDESRAVVPVEVLNENRIEAAFRAAAEATQEAVLNALCAAPATTGRDGAFRSSLADWLRDNPPL</sequence>
<keyword evidence="2" id="KW-0378">Hydrolase</keyword>
<dbReference type="CDD" id="cd02253">
    <property type="entry name" value="DmpA"/>
    <property type="match status" value="1"/>
</dbReference>
<reference evidence="2 3" key="1">
    <citation type="submission" date="2017-02" db="EMBL/GenBank/DDBJ databases">
        <authorList>
            <person name="Peterson S.W."/>
        </authorList>
    </citation>
    <scope>NUCLEOTIDE SEQUENCE [LARGE SCALE GENOMIC DNA]</scope>
    <source>
        <strain evidence="2 3">USBA 369</strain>
    </source>
</reference>
<evidence type="ECO:0000256" key="1">
    <source>
        <dbReference type="ARBA" id="ARBA00007068"/>
    </source>
</evidence>
<dbReference type="InterPro" id="IPR016117">
    <property type="entry name" value="ArgJ-like_dom_sf"/>
</dbReference>
<organism evidence="2 3">
    <name type="scientific">Consotaella salsifontis</name>
    <dbReference type="NCBI Taxonomy" id="1365950"/>
    <lineage>
        <taxon>Bacteria</taxon>
        <taxon>Pseudomonadati</taxon>
        <taxon>Pseudomonadota</taxon>
        <taxon>Alphaproteobacteria</taxon>
        <taxon>Hyphomicrobiales</taxon>
        <taxon>Aurantimonadaceae</taxon>
        <taxon>Consotaella</taxon>
    </lineage>
</organism>
<dbReference type="InterPro" id="IPR005321">
    <property type="entry name" value="Peptidase_S58_DmpA"/>
</dbReference>
<dbReference type="Pfam" id="PF03576">
    <property type="entry name" value="Peptidase_S58"/>
    <property type="match status" value="1"/>
</dbReference>
<comment type="similarity">
    <text evidence="1">Belongs to the peptidase S58 family.</text>
</comment>
<dbReference type="OrthoDB" id="9770388at2"/>
<dbReference type="PANTHER" id="PTHR36512">
    <property type="entry name" value="D-AMINOPEPTIDASE"/>
    <property type="match status" value="1"/>
</dbReference>
<gene>
    <name evidence="2" type="ORF">SAMN05428963_105330</name>
</gene>
<name>A0A1T4QYQ7_9HYPH</name>
<dbReference type="STRING" id="1365950.SAMN05428963_105330"/>
<dbReference type="RefSeq" id="WP_078708200.1">
    <property type="nucleotide sequence ID" value="NZ_FUXL01000005.1"/>
</dbReference>
<dbReference type="GO" id="GO:0004177">
    <property type="term" value="F:aminopeptidase activity"/>
    <property type="evidence" value="ECO:0007669"/>
    <property type="project" value="UniProtKB-KW"/>
</dbReference>
<proteinExistence type="inferred from homology"/>
<dbReference type="Proteomes" id="UP000190135">
    <property type="component" value="Unassembled WGS sequence"/>
</dbReference>
<dbReference type="AlphaFoldDB" id="A0A1T4QYQ7"/>
<keyword evidence="3" id="KW-1185">Reference proteome</keyword>
<keyword evidence="2" id="KW-0031">Aminopeptidase</keyword>
<evidence type="ECO:0000313" key="2">
    <source>
        <dbReference type="EMBL" id="SKA08468.1"/>
    </source>
</evidence>
<accession>A0A1T4QYQ7</accession>
<dbReference type="SUPFAM" id="SSF56266">
    <property type="entry name" value="DmpA/ArgJ-like"/>
    <property type="match status" value="1"/>
</dbReference>
<protein>
    <submittedName>
        <fullName evidence="2">D-aminopeptidase</fullName>
    </submittedName>
</protein>
<dbReference type="EMBL" id="FUXL01000005">
    <property type="protein sequence ID" value="SKA08468.1"/>
    <property type="molecule type" value="Genomic_DNA"/>
</dbReference>
<dbReference type="Gene3D" id="3.60.70.12">
    <property type="entry name" value="L-amino peptidase D-ALA esterase/amidase"/>
    <property type="match status" value="1"/>
</dbReference>